<dbReference type="VEuPathDB" id="FungiDB:MCYG_08256"/>
<dbReference type="PANTHER" id="PTHR12841:SF6">
    <property type="entry name" value="PROTEIN UNC-50 HOMOLOG"/>
    <property type="match status" value="1"/>
</dbReference>
<gene>
    <name evidence="7" type="ORF">MCYG_08256</name>
</gene>
<feature type="transmembrane region" description="Helical" evidence="6">
    <location>
        <begin position="229"/>
        <end position="249"/>
    </location>
</feature>
<dbReference type="OrthoDB" id="10027013at2759"/>
<feature type="transmembrane region" description="Helical" evidence="6">
    <location>
        <begin position="198"/>
        <end position="217"/>
    </location>
</feature>
<keyword evidence="4 6" id="KW-1133">Transmembrane helix</keyword>
<name>C5FZY4_ARTOC</name>
<evidence type="ECO:0000256" key="1">
    <source>
        <dbReference type="ARBA" id="ARBA00004141"/>
    </source>
</evidence>
<evidence type="ECO:0000256" key="3">
    <source>
        <dbReference type="ARBA" id="ARBA00022692"/>
    </source>
</evidence>
<dbReference type="Proteomes" id="UP000002035">
    <property type="component" value="Unassembled WGS sequence"/>
</dbReference>
<keyword evidence="3 6" id="KW-0812">Transmembrane</keyword>
<dbReference type="EMBL" id="DS995708">
    <property type="protein sequence ID" value="EEQ35437.1"/>
    <property type="molecule type" value="Genomic_DNA"/>
</dbReference>
<accession>C5FZY4</accession>
<dbReference type="HOGENOM" id="CLU_764995_0_0_1"/>
<evidence type="ECO:0000256" key="6">
    <source>
        <dbReference type="SAM" id="Phobius"/>
    </source>
</evidence>
<evidence type="ECO:0000313" key="8">
    <source>
        <dbReference type="Proteomes" id="UP000002035"/>
    </source>
</evidence>
<dbReference type="Pfam" id="PF05216">
    <property type="entry name" value="UNC-50"/>
    <property type="match status" value="1"/>
</dbReference>
<dbReference type="PANTHER" id="PTHR12841">
    <property type="entry name" value="PROTEIN UNC-50 HOMOLOG"/>
    <property type="match status" value="1"/>
</dbReference>
<dbReference type="eggNOG" id="KOG3012">
    <property type="taxonomic scope" value="Eukaryota"/>
</dbReference>
<sequence>MRRAVDCWPVEASSIISRRFRITGPLSRPFKHIYRPPSPLQCITALLFFLDRQLETLQASLFILEVLHYCHVIFSTSSLFELRKKDNIIQQQAKETNGCDAFYLILLTLSIFSRASCPSSSAMNPHISVPRQHAGPAQFGGASPQNRSPYIRLPQAFGMFKVSQMDFEMAIWEMTSLVIAPKKVFKSMYYHSMPIHNMLYLFSFFLYLTGLAWGFAYKPTFVSINALSLSFIFIHFLGASLVISTIMYFSVGRIFGPNGPAAAISAWRGARSSLGRMRRRAPAQGLFGLSGDKEHVEFGYCFDVGLLTFDEYAILFLTTILLHRFLAVLSSHSTSTYTFFNLSSSPFSREERNHPPIFSPPF</sequence>
<keyword evidence="8" id="KW-1185">Reference proteome</keyword>
<dbReference type="GeneID" id="9227667"/>
<evidence type="ECO:0000256" key="5">
    <source>
        <dbReference type="ARBA" id="ARBA00023136"/>
    </source>
</evidence>
<comment type="similarity">
    <text evidence="2">Belongs to the unc-50 family.</text>
</comment>
<keyword evidence="5 6" id="KW-0472">Membrane</keyword>
<organism evidence="7 8">
    <name type="scientific">Arthroderma otae (strain ATCC MYA-4605 / CBS 113480)</name>
    <name type="common">Microsporum canis</name>
    <dbReference type="NCBI Taxonomy" id="554155"/>
    <lineage>
        <taxon>Eukaryota</taxon>
        <taxon>Fungi</taxon>
        <taxon>Dikarya</taxon>
        <taxon>Ascomycota</taxon>
        <taxon>Pezizomycotina</taxon>
        <taxon>Eurotiomycetes</taxon>
        <taxon>Eurotiomycetidae</taxon>
        <taxon>Onygenales</taxon>
        <taxon>Arthrodermataceae</taxon>
        <taxon>Microsporum</taxon>
    </lineage>
</organism>
<dbReference type="RefSeq" id="XP_002843173.1">
    <property type="nucleotide sequence ID" value="XM_002843127.1"/>
</dbReference>
<evidence type="ECO:0000256" key="4">
    <source>
        <dbReference type="ARBA" id="ARBA00022989"/>
    </source>
</evidence>
<dbReference type="STRING" id="554155.C5FZY4"/>
<dbReference type="GO" id="GO:0000139">
    <property type="term" value="C:Golgi membrane"/>
    <property type="evidence" value="ECO:0007669"/>
    <property type="project" value="TreeGrafter"/>
</dbReference>
<evidence type="ECO:0000313" key="7">
    <source>
        <dbReference type="EMBL" id="EEQ35437.1"/>
    </source>
</evidence>
<evidence type="ECO:0000256" key="2">
    <source>
        <dbReference type="ARBA" id="ARBA00006293"/>
    </source>
</evidence>
<proteinExistence type="inferred from homology"/>
<dbReference type="AlphaFoldDB" id="C5FZY4"/>
<protein>
    <submittedName>
        <fullName evidence="7">UNC-50 family protein</fullName>
    </submittedName>
</protein>
<reference evidence="8" key="1">
    <citation type="journal article" date="2012" name="MBio">
        <title>Comparative genome analysis of Trichophyton rubrum and related dermatophytes reveals candidate genes involved in infection.</title>
        <authorList>
            <person name="Martinez D.A."/>
            <person name="Oliver B.G."/>
            <person name="Graeser Y."/>
            <person name="Goldberg J.M."/>
            <person name="Li W."/>
            <person name="Martinez-Rossi N.M."/>
            <person name="Monod M."/>
            <person name="Shelest E."/>
            <person name="Barton R.C."/>
            <person name="Birch E."/>
            <person name="Brakhage A.A."/>
            <person name="Chen Z."/>
            <person name="Gurr S.J."/>
            <person name="Heiman D."/>
            <person name="Heitman J."/>
            <person name="Kosti I."/>
            <person name="Rossi A."/>
            <person name="Saif S."/>
            <person name="Samalova M."/>
            <person name="Saunders C.W."/>
            <person name="Shea T."/>
            <person name="Summerbell R.C."/>
            <person name="Xu J."/>
            <person name="Young S."/>
            <person name="Zeng Q."/>
            <person name="Birren B.W."/>
            <person name="Cuomo C.A."/>
            <person name="White T.C."/>
        </authorList>
    </citation>
    <scope>NUCLEOTIDE SEQUENCE [LARGE SCALE GENOMIC DNA]</scope>
    <source>
        <strain evidence="8">ATCC MYA-4605 / CBS 113480</strain>
    </source>
</reference>
<dbReference type="InterPro" id="IPR007881">
    <property type="entry name" value="UNC-50"/>
</dbReference>
<comment type="subcellular location">
    <subcellularLocation>
        <location evidence="1">Membrane</location>
        <topology evidence="1">Multi-pass membrane protein</topology>
    </subcellularLocation>
</comment>